<protein>
    <submittedName>
        <fullName evidence="1">Uncharacterized protein</fullName>
    </submittedName>
</protein>
<comment type="caution">
    <text evidence="1">The sequence shown here is derived from an EMBL/GenBank/DDBJ whole genome shotgun (WGS) entry which is preliminary data.</text>
</comment>
<keyword evidence="2" id="KW-1185">Reference proteome</keyword>
<dbReference type="Proteomes" id="UP001162992">
    <property type="component" value="Chromosome 22"/>
</dbReference>
<proteinExistence type="predicted"/>
<reference evidence="2" key="1">
    <citation type="journal article" date="2024" name="Proc. Natl. Acad. Sci. U.S.A.">
        <title>Extraordinary preservation of gene collinearity over three hundred million years revealed in homosporous lycophytes.</title>
        <authorList>
            <person name="Li C."/>
            <person name="Wickell D."/>
            <person name="Kuo L.Y."/>
            <person name="Chen X."/>
            <person name="Nie B."/>
            <person name="Liao X."/>
            <person name="Peng D."/>
            <person name="Ji J."/>
            <person name="Jenkins J."/>
            <person name="Williams M."/>
            <person name="Shu S."/>
            <person name="Plott C."/>
            <person name="Barry K."/>
            <person name="Rajasekar S."/>
            <person name="Grimwood J."/>
            <person name="Han X."/>
            <person name="Sun S."/>
            <person name="Hou Z."/>
            <person name="He W."/>
            <person name="Dai G."/>
            <person name="Sun C."/>
            <person name="Schmutz J."/>
            <person name="Leebens-Mack J.H."/>
            <person name="Li F.W."/>
            <person name="Wang L."/>
        </authorList>
    </citation>
    <scope>NUCLEOTIDE SEQUENCE [LARGE SCALE GENOMIC DNA]</scope>
    <source>
        <strain evidence="2">cv. PW_Plant_1</strain>
    </source>
</reference>
<gene>
    <name evidence="1" type="ORF">O6H91_22G032800</name>
</gene>
<name>A0ACC2AE68_DIPCM</name>
<evidence type="ECO:0000313" key="1">
    <source>
        <dbReference type="EMBL" id="KAJ7515880.1"/>
    </source>
</evidence>
<organism evidence="1 2">
    <name type="scientific">Diphasiastrum complanatum</name>
    <name type="common">Issler's clubmoss</name>
    <name type="synonym">Lycopodium complanatum</name>
    <dbReference type="NCBI Taxonomy" id="34168"/>
    <lineage>
        <taxon>Eukaryota</taxon>
        <taxon>Viridiplantae</taxon>
        <taxon>Streptophyta</taxon>
        <taxon>Embryophyta</taxon>
        <taxon>Tracheophyta</taxon>
        <taxon>Lycopodiopsida</taxon>
        <taxon>Lycopodiales</taxon>
        <taxon>Lycopodiaceae</taxon>
        <taxon>Lycopodioideae</taxon>
        <taxon>Diphasiastrum</taxon>
    </lineage>
</organism>
<dbReference type="EMBL" id="CM055113">
    <property type="protein sequence ID" value="KAJ7515880.1"/>
    <property type="molecule type" value="Genomic_DNA"/>
</dbReference>
<accession>A0ACC2AE68</accession>
<evidence type="ECO:0000313" key="2">
    <source>
        <dbReference type="Proteomes" id="UP001162992"/>
    </source>
</evidence>
<sequence length="468" mass="53587">MAPRRIITPHKLGQEADKENNGNSTTPMVAKPHLKGKKKPLGDKSNVCSMERELEALTTKLNKISLEKEMAEQLLQAQEATIKEQKQQLELRETERKLEDKLKKLQKLKAFTPTLSLPLAVSLDDDQLSKKKKKNNDPTRVKKPLPAFLLWCKDQREQIKADNPQASFKEMSVILGEKWKSLSDEEKKTYEDKYQIEKEVYLKLVGKEKRDAEAIKLVHEEQSKKCAMELLEQYLQHMKESSTDGKSKKKEKDPEKPKQPISAFFAFCNERRASLMVEKLKVPEIGKILGNEWKNMDAGMRAPYEKIAAEAKAKYAEDLQVYKQKKSEEASAAKKALEERSIMERSQGLLLLKQKEKIDQAKKVLKEQKLQKRKVKIQLTDPNKPKKPPTSFLLFGMDARKSILENQPRATFSDITAIVSSKWKGLDAEEKQVWADKAAKAMEKYKKDMDEYKLRQGSNGAVQSSASA</sequence>